<organism evidence="4 5">
    <name type="scientific">Sorangium cellulosum</name>
    <name type="common">Polyangium cellulosum</name>
    <dbReference type="NCBI Taxonomy" id="56"/>
    <lineage>
        <taxon>Bacteria</taxon>
        <taxon>Pseudomonadati</taxon>
        <taxon>Myxococcota</taxon>
        <taxon>Polyangia</taxon>
        <taxon>Polyangiales</taxon>
        <taxon>Polyangiaceae</taxon>
        <taxon>Sorangium</taxon>
    </lineage>
</organism>
<dbReference type="InterPro" id="IPR026590">
    <property type="entry name" value="Ssirtuin_cat_dom"/>
</dbReference>
<dbReference type="SUPFAM" id="SSF52467">
    <property type="entry name" value="DHS-like NAD/FAD-binding domain"/>
    <property type="match status" value="1"/>
</dbReference>
<proteinExistence type="predicted"/>
<protein>
    <recommendedName>
        <fullName evidence="3">Deacetylase sirtuin-type domain-containing protein</fullName>
    </recommendedName>
</protein>
<feature type="domain" description="Deacetylase sirtuin-type" evidence="3">
    <location>
        <begin position="1"/>
        <end position="475"/>
    </location>
</feature>
<evidence type="ECO:0000313" key="5">
    <source>
        <dbReference type="Proteomes" id="UP000295497"/>
    </source>
</evidence>
<keyword evidence="1" id="KW-0520">NAD</keyword>
<dbReference type="Proteomes" id="UP000295497">
    <property type="component" value="Chromosome"/>
</dbReference>
<dbReference type="Gene3D" id="3.40.50.1220">
    <property type="entry name" value="TPP-binding domain"/>
    <property type="match status" value="1"/>
</dbReference>
<gene>
    <name evidence="4" type="ORF">SOCE836_026170</name>
</gene>
<evidence type="ECO:0000313" key="4">
    <source>
        <dbReference type="EMBL" id="AUX30511.1"/>
    </source>
</evidence>
<sequence length="475" mass="52061">MTTRRLPQEDPAFSELREAFGSGNLLLFVGAGVSAAAGLPSWERLIAELVDRARARGAKEEDVDEITELIRKHQFIDALSAAKDSLGKTEFHAVISRLLDDRAIKSLPEIATTIASLQTKLRAVLTTNVDGLLERAFGGSWPAISRATGDLARQQRVIFKLHGTILDSSTWVFTRDEYDRALYADLRLRDTFTALFLTCPILFVGYGLADDDFDQLLARVRALSGDQPPRHFALVPSKTVTTYRRKRLESAGVRLIAYPNEDGTHAELVSALRSLSAPHLNAPSPSSKHSAQAPPASDVSSLIVKVHSAAPVAECVAEALRIAIAHGANDLRKFCELELAGYQASVGKIDKSSPLAPKHRVVNGYISFVEVNPDYVGWGNNLSNALRMMEHDPNNYMPFQLLMPEPIAHIERQAALGDVKKLIHVSIPAGHIIPETDIPDEITHFYAGGDTHRIIVGKVRDILAQKLLGIIPKHL</sequence>
<name>A0A4P2QLA2_SORCE</name>
<evidence type="ECO:0000259" key="3">
    <source>
        <dbReference type="PROSITE" id="PS50305"/>
    </source>
</evidence>
<evidence type="ECO:0000256" key="1">
    <source>
        <dbReference type="ARBA" id="ARBA00023027"/>
    </source>
</evidence>
<dbReference type="EMBL" id="CP012672">
    <property type="protein sequence ID" value="AUX30511.1"/>
    <property type="molecule type" value="Genomic_DNA"/>
</dbReference>
<dbReference type="PROSITE" id="PS50305">
    <property type="entry name" value="SIRTUIN"/>
    <property type="match status" value="1"/>
</dbReference>
<dbReference type="RefSeq" id="WP_129574490.1">
    <property type="nucleotide sequence ID" value="NZ_CP012672.1"/>
</dbReference>
<reference evidence="4 5" key="1">
    <citation type="submission" date="2015-09" db="EMBL/GenBank/DDBJ databases">
        <title>Sorangium comparison.</title>
        <authorList>
            <person name="Zaburannyi N."/>
            <person name="Bunk B."/>
            <person name="Overmann J."/>
            <person name="Mueller R."/>
        </authorList>
    </citation>
    <scope>NUCLEOTIDE SEQUENCE [LARGE SCALE GENOMIC DNA]</scope>
    <source>
        <strain evidence="4 5">So ce836</strain>
    </source>
</reference>
<dbReference type="AlphaFoldDB" id="A0A4P2QLA2"/>
<comment type="caution">
    <text evidence="2">Lacks conserved residue(s) required for the propagation of feature annotation.</text>
</comment>
<evidence type="ECO:0000256" key="2">
    <source>
        <dbReference type="PROSITE-ProRule" id="PRU00236"/>
    </source>
</evidence>
<accession>A0A4P2QLA2</accession>
<dbReference type="Pfam" id="PF13289">
    <property type="entry name" value="SIR2_2"/>
    <property type="match status" value="1"/>
</dbReference>
<dbReference type="InterPro" id="IPR029035">
    <property type="entry name" value="DHS-like_NAD/FAD-binding_dom"/>
</dbReference>